<reference evidence="1" key="3">
    <citation type="submission" date="2021-06" db="EMBL/GenBank/DDBJ databases">
        <title>Chromosome-level genome assembly for S. haematobium.</title>
        <authorList>
            <person name="Stroehlein A.J."/>
        </authorList>
    </citation>
    <scope>NUCLEOTIDE SEQUENCE</scope>
</reference>
<dbReference type="KEGG" id="shx:MS3_00000856"/>
<dbReference type="AlphaFoldDB" id="A0A922LXA0"/>
<accession>A0A922LXA0</accession>
<reference evidence="1" key="2">
    <citation type="journal article" date="2019" name="Gigascience">
        <title>High-quality Schistosoma haematobium genome achieved by single-molecule and long-range sequencing.</title>
        <authorList>
            <person name="Stroehlein A.J."/>
            <person name="Korhonen P.K."/>
            <person name="Chong T.M."/>
            <person name="Lim Y.L."/>
            <person name="Chan K.G."/>
            <person name="Webster B."/>
            <person name="Rollinson D."/>
            <person name="Brindley P.J."/>
            <person name="Gasser R.B."/>
            <person name="Young N.D."/>
        </authorList>
    </citation>
    <scope>NUCLEOTIDE SEQUENCE</scope>
</reference>
<comment type="caution">
    <text evidence="1">The sequence shown here is derived from an EMBL/GenBank/DDBJ whole genome shotgun (WGS) entry which is preliminary data.</text>
</comment>
<dbReference type="GeneID" id="75576548"/>
<organism evidence="1 2">
    <name type="scientific">Schistosoma haematobium</name>
    <name type="common">Blood fluke</name>
    <dbReference type="NCBI Taxonomy" id="6185"/>
    <lineage>
        <taxon>Eukaryota</taxon>
        <taxon>Metazoa</taxon>
        <taxon>Spiralia</taxon>
        <taxon>Lophotrochozoa</taxon>
        <taxon>Platyhelminthes</taxon>
        <taxon>Trematoda</taxon>
        <taxon>Digenea</taxon>
        <taxon>Strigeidida</taxon>
        <taxon>Schistosomatoidea</taxon>
        <taxon>Schistosomatidae</taxon>
        <taxon>Schistosoma</taxon>
    </lineage>
</organism>
<protein>
    <submittedName>
        <fullName evidence="1">Uncharacterized protein</fullName>
    </submittedName>
</protein>
<dbReference type="RefSeq" id="XP_051074553.1">
    <property type="nucleotide sequence ID" value="XM_051208458.1"/>
</dbReference>
<evidence type="ECO:0000313" key="1">
    <source>
        <dbReference type="EMBL" id="KAH9595701.1"/>
    </source>
</evidence>
<sequence length="87" mass="10104">MNHINITGKFMVSFDVTSLFKKIPLLETIDIICQHSDILPLPVPKLKRLSHICTKDVQFQFNDIIQTNQRCSDRKSVRSCPSRYFHG</sequence>
<reference evidence="1" key="1">
    <citation type="journal article" date="2012" name="Nat. Genet.">
        <title>Whole-genome sequence of Schistosoma haematobium.</title>
        <authorList>
            <person name="Young N.D."/>
            <person name="Jex A.R."/>
            <person name="Li B."/>
            <person name="Liu S."/>
            <person name="Yang L."/>
            <person name="Xiong Z."/>
            <person name="Li Y."/>
            <person name="Cantacessi C."/>
            <person name="Hall R.S."/>
            <person name="Xu X."/>
            <person name="Chen F."/>
            <person name="Wu X."/>
            <person name="Zerlotini A."/>
            <person name="Oliveira G."/>
            <person name="Hofmann A."/>
            <person name="Zhang G."/>
            <person name="Fang X."/>
            <person name="Kang Y."/>
            <person name="Campbell B.E."/>
            <person name="Loukas A."/>
            <person name="Ranganathan S."/>
            <person name="Rollinson D."/>
            <person name="Rinaldi G."/>
            <person name="Brindley P.J."/>
            <person name="Yang H."/>
            <person name="Wang J."/>
            <person name="Wang J."/>
            <person name="Gasser R.B."/>
        </authorList>
    </citation>
    <scope>NUCLEOTIDE SEQUENCE</scope>
</reference>
<keyword evidence="2" id="KW-1185">Reference proteome</keyword>
<gene>
    <name evidence="1" type="ORF">MS3_00000856</name>
</gene>
<dbReference type="CTD" id="75576548"/>
<name>A0A922LXA0_SCHHA</name>
<evidence type="ECO:0000313" key="2">
    <source>
        <dbReference type="Proteomes" id="UP000471633"/>
    </source>
</evidence>
<proteinExistence type="predicted"/>
<reference evidence="1" key="4">
    <citation type="journal article" date="2022" name="PLoS Pathog.">
        <title>Chromosome-level genome of Schistosoma haematobium underpins genome-wide explorations of molecular variation.</title>
        <authorList>
            <person name="Stroehlein A.J."/>
            <person name="Korhonen P.K."/>
            <person name="Lee V.V."/>
            <person name="Ralph S.A."/>
            <person name="Mentink-Kane M."/>
            <person name="You H."/>
            <person name="McManus D.P."/>
            <person name="Tchuente L.T."/>
            <person name="Stothard J.R."/>
            <person name="Kaur P."/>
            <person name="Dudchenko O."/>
            <person name="Aiden E.L."/>
            <person name="Yang B."/>
            <person name="Yang H."/>
            <person name="Emery A.M."/>
            <person name="Webster B.L."/>
            <person name="Brindley P.J."/>
            <person name="Rollinson D."/>
            <person name="Chang B.C.H."/>
            <person name="Gasser R.B."/>
            <person name="Young N.D."/>
        </authorList>
    </citation>
    <scope>NUCLEOTIDE SEQUENCE</scope>
</reference>
<dbReference type="EMBL" id="AMPZ03000001">
    <property type="protein sequence ID" value="KAH9595701.1"/>
    <property type="molecule type" value="Genomic_DNA"/>
</dbReference>
<dbReference type="Proteomes" id="UP000471633">
    <property type="component" value="Unassembled WGS sequence"/>
</dbReference>